<evidence type="ECO:0000313" key="3">
    <source>
        <dbReference type="Proteomes" id="UP000075920"/>
    </source>
</evidence>
<name>A0A182W5E5_9DIPT</name>
<dbReference type="Gene3D" id="3.90.70.80">
    <property type="match status" value="1"/>
</dbReference>
<dbReference type="VEuPathDB" id="VectorBase:AMIN005561"/>
<dbReference type="STRING" id="112268.A0A182W5E5"/>
<dbReference type="InterPro" id="IPR049769">
    <property type="entry name" value="OTU_OTU"/>
</dbReference>
<dbReference type="PANTHER" id="PTHR12419">
    <property type="entry name" value="OTU DOMAIN CONTAINING PROTEIN"/>
    <property type="match status" value="1"/>
</dbReference>
<dbReference type="Proteomes" id="UP000075920">
    <property type="component" value="Unassembled WGS sequence"/>
</dbReference>
<keyword evidence="3" id="KW-1185">Reference proteome</keyword>
<organism evidence="2 3">
    <name type="scientific">Anopheles minimus</name>
    <dbReference type="NCBI Taxonomy" id="112268"/>
    <lineage>
        <taxon>Eukaryota</taxon>
        <taxon>Metazoa</taxon>
        <taxon>Ecdysozoa</taxon>
        <taxon>Arthropoda</taxon>
        <taxon>Hexapoda</taxon>
        <taxon>Insecta</taxon>
        <taxon>Pterygota</taxon>
        <taxon>Neoptera</taxon>
        <taxon>Endopterygota</taxon>
        <taxon>Diptera</taxon>
        <taxon>Nematocera</taxon>
        <taxon>Culicoidea</taxon>
        <taxon>Culicidae</taxon>
        <taxon>Anophelinae</taxon>
        <taxon>Anopheles</taxon>
    </lineage>
</organism>
<dbReference type="SUPFAM" id="SSF54001">
    <property type="entry name" value="Cysteine proteinases"/>
    <property type="match status" value="1"/>
</dbReference>
<feature type="domain" description="OTU" evidence="1">
    <location>
        <begin position="30"/>
        <end position="151"/>
    </location>
</feature>
<reference evidence="2" key="2">
    <citation type="submission" date="2020-05" db="UniProtKB">
        <authorList>
            <consortium name="EnsemblMetazoa"/>
        </authorList>
    </citation>
    <scope>IDENTIFICATION</scope>
    <source>
        <strain evidence="2">MINIMUS1</strain>
    </source>
</reference>
<evidence type="ECO:0000313" key="2">
    <source>
        <dbReference type="EnsemblMetazoa" id="AMIN005561-PA"/>
    </source>
</evidence>
<evidence type="ECO:0000259" key="1">
    <source>
        <dbReference type="PROSITE" id="PS50802"/>
    </source>
</evidence>
<dbReference type="InterPro" id="IPR038765">
    <property type="entry name" value="Papain-like_cys_pep_sf"/>
</dbReference>
<dbReference type="PANTHER" id="PTHR12419:SF115">
    <property type="entry name" value="PROTEIN OVARIAN TUMOR LOCUS-RELATED"/>
    <property type="match status" value="1"/>
</dbReference>
<sequence>MCAERSTRAFGFGCRETPDIYNKFLEQLGFYRKHTAVDSTSLYRVVSELCYDIQVYHFKVRMECVKFMRNNRGIFAKDIKFGYDSYVNNLARPRTYGSLLELKALALRYKANVFVFEPLTHGKWYIYNPKYKTTWRIYVGRNNHFDAVYSLEYIKQAAECQSIVYQLLYKNVLGLPDVEYAVERMLHDPEGKHITYETNEEGITTASTPDGLQMPLSKRSDTQCVLIYSHLCHFHNQYNFGLIEEFFSRYGSDEGCRVYIGNYFQGKTGKPNPLLTDANISCVRQLLALGITPFPYKVAKSLDPCIYRNVEYDVWQEERLARNREELEIEKRLQNEKVAKRAQHINRLALAKKASHERACQQIVAHYIPPAIVDATAQAVSVEPLKHADVYPSTDPQHVLQSYQLQPFYIPSSDPYAVNTYSVLPSEPNHGTFAENGAHPIGVQGCIYNPFTTPPPLQFHASAQSPLTYFQQTPDVLLDMFT</sequence>
<dbReference type="EnsemblMetazoa" id="AMIN005561-RA">
    <property type="protein sequence ID" value="AMIN005561-PA"/>
    <property type="gene ID" value="AMIN005561"/>
</dbReference>
<dbReference type="CDD" id="cd22753">
    <property type="entry name" value="OTU_ALG13-like"/>
    <property type="match status" value="1"/>
</dbReference>
<dbReference type="GO" id="GO:0061578">
    <property type="term" value="F:K63-linked deubiquitinase activity"/>
    <property type="evidence" value="ECO:0007669"/>
    <property type="project" value="TreeGrafter"/>
</dbReference>
<dbReference type="AlphaFoldDB" id="A0A182W5E5"/>
<accession>A0A182W5E5</accession>
<dbReference type="PROSITE" id="PS50802">
    <property type="entry name" value="OTU"/>
    <property type="match status" value="1"/>
</dbReference>
<dbReference type="InterPro" id="IPR050704">
    <property type="entry name" value="Peptidase_C85-like"/>
</dbReference>
<protein>
    <recommendedName>
        <fullName evidence="1">OTU domain-containing protein</fullName>
    </recommendedName>
</protein>
<reference evidence="3" key="1">
    <citation type="submission" date="2013-03" db="EMBL/GenBank/DDBJ databases">
        <title>The Genome Sequence of Anopheles minimus MINIMUS1.</title>
        <authorList>
            <consortium name="The Broad Institute Genomics Platform"/>
            <person name="Neafsey D.E."/>
            <person name="Walton C."/>
            <person name="Walker B."/>
            <person name="Young S.K."/>
            <person name="Zeng Q."/>
            <person name="Gargeya S."/>
            <person name="Fitzgerald M."/>
            <person name="Haas B."/>
            <person name="Abouelleil A."/>
            <person name="Allen A.W."/>
            <person name="Alvarado L."/>
            <person name="Arachchi H.M."/>
            <person name="Berlin A.M."/>
            <person name="Chapman S.B."/>
            <person name="Gainer-Dewar J."/>
            <person name="Goldberg J."/>
            <person name="Griggs A."/>
            <person name="Gujja S."/>
            <person name="Hansen M."/>
            <person name="Howarth C."/>
            <person name="Imamovic A."/>
            <person name="Ireland A."/>
            <person name="Larimer J."/>
            <person name="McCowan C."/>
            <person name="Murphy C."/>
            <person name="Pearson M."/>
            <person name="Poon T.W."/>
            <person name="Priest M."/>
            <person name="Roberts A."/>
            <person name="Saif S."/>
            <person name="Shea T."/>
            <person name="Sisk P."/>
            <person name="Sykes S."/>
            <person name="Wortman J."/>
            <person name="Nusbaum C."/>
            <person name="Birren B."/>
        </authorList>
    </citation>
    <scope>NUCLEOTIDE SEQUENCE [LARGE SCALE GENOMIC DNA]</scope>
    <source>
        <strain evidence="3">MINIMUS1</strain>
    </source>
</reference>
<proteinExistence type="predicted"/>
<dbReference type="InterPro" id="IPR003323">
    <property type="entry name" value="OTU_dom"/>
</dbReference>